<dbReference type="InterPro" id="IPR036188">
    <property type="entry name" value="FAD/NAD-bd_sf"/>
</dbReference>
<comment type="similarity">
    <text evidence="1">Belongs to the GcvT family.</text>
</comment>
<dbReference type="InterPro" id="IPR013977">
    <property type="entry name" value="GcvT_C"/>
</dbReference>
<dbReference type="EMBL" id="JACEIB010000004">
    <property type="protein sequence ID" value="MBA2933982.1"/>
    <property type="molecule type" value="Genomic_DNA"/>
</dbReference>
<comment type="caution">
    <text evidence="7">The sequence shown here is derived from an EMBL/GenBank/DDBJ whole genome shotgun (WGS) entry which is preliminary data.</text>
</comment>
<dbReference type="Gene3D" id="3.10.20.440">
    <property type="entry name" value="2Fe-2S iron-sulphur cluster binding domain, sarcosine oxidase, alpha subunit, N-terminal domain"/>
    <property type="match status" value="1"/>
</dbReference>
<evidence type="ECO:0000313" key="8">
    <source>
        <dbReference type="Proteomes" id="UP000570166"/>
    </source>
</evidence>
<dbReference type="GO" id="GO:0046653">
    <property type="term" value="P:tetrahydrofolate metabolic process"/>
    <property type="evidence" value="ECO:0007669"/>
    <property type="project" value="InterPro"/>
</dbReference>
<feature type="domain" description="FAD/NAD(P)-binding" evidence="4">
    <location>
        <begin position="164"/>
        <end position="411"/>
    </location>
</feature>
<dbReference type="Pfam" id="PF01571">
    <property type="entry name" value="GCV_T"/>
    <property type="match status" value="1"/>
</dbReference>
<dbReference type="PRINTS" id="PR00368">
    <property type="entry name" value="FADPNR"/>
</dbReference>
<dbReference type="Pfam" id="PF13510">
    <property type="entry name" value="Fer2_4"/>
    <property type="match status" value="1"/>
</dbReference>
<evidence type="ECO:0000259" key="6">
    <source>
        <dbReference type="Pfam" id="PF17806"/>
    </source>
</evidence>
<dbReference type="SUPFAM" id="SSF103025">
    <property type="entry name" value="Folate-binding domain"/>
    <property type="match status" value="1"/>
</dbReference>
<evidence type="ECO:0000256" key="1">
    <source>
        <dbReference type="ARBA" id="ARBA00008609"/>
    </source>
</evidence>
<dbReference type="Gene3D" id="3.30.1360.120">
    <property type="entry name" value="Probable tRNA modification gtpase trme, domain 1"/>
    <property type="match status" value="1"/>
</dbReference>
<dbReference type="InterPro" id="IPR023753">
    <property type="entry name" value="FAD/NAD-binding_dom"/>
</dbReference>
<proteinExistence type="inferred from homology"/>
<dbReference type="SUPFAM" id="SSF101790">
    <property type="entry name" value="Aminomethyltransferase beta-barrel domain"/>
    <property type="match status" value="1"/>
</dbReference>
<dbReference type="PANTHER" id="PTHR43757">
    <property type="entry name" value="AMINOMETHYLTRANSFERASE"/>
    <property type="match status" value="1"/>
</dbReference>
<dbReference type="PRINTS" id="PR00469">
    <property type="entry name" value="PNDRDTASEII"/>
</dbReference>
<dbReference type="Gene3D" id="3.50.50.60">
    <property type="entry name" value="FAD/NAD(P)-binding domain"/>
    <property type="match status" value="1"/>
</dbReference>
<evidence type="ECO:0000259" key="5">
    <source>
        <dbReference type="Pfam" id="PF08669"/>
    </source>
</evidence>
<dbReference type="InterPro" id="IPR042204">
    <property type="entry name" value="2Fe-2S-bd_N"/>
</dbReference>
<dbReference type="InterPro" id="IPR028896">
    <property type="entry name" value="GcvT/YgfZ/DmdA"/>
</dbReference>
<dbReference type="InterPro" id="IPR006277">
    <property type="entry name" value="Sarcosine_oxidase_asu"/>
</dbReference>
<organism evidence="7 8">
    <name type="scientific">Sphingomonas chungangi</name>
    <dbReference type="NCBI Taxonomy" id="2683589"/>
    <lineage>
        <taxon>Bacteria</taxon>
        <taxon>Pseudomonadati</taxon>
        <taxon>Pseudomonadota</taxon>
        <taxon>Alphaproteobacteria</taxon>
        <taxon>Sphingomonadales</taxon>
        <taxon>Sphingomonadaceae</taxon>
        <taxon>Sphingomonas</taxon>
    </lineage>
</organism>
<feature type="domain" description="GCVT N-terminal" evidence="3">
    <location>
        <begin position="591"/>
        <end position="861"/>
    </location>
</feature>
<dbReference type="NCBIfam" id="TIGR01372">
    <property type="entry name" value="soxA"/>
    <property type="match status" value="1"/>
</dbReference>
<dbReference type="AlphaFoldDB" id="A0A838L5V3"/>
<keyword evidence="2" id="KW-0560">Oxidoreductase</keyword>
<dbReference type="RefSeq" id="WP_160365589.1">
    <property type="nucleotide sequence ID" value="NZ_JACEIB010000004.1"/>
</dbReference>
<feature type="domain" description="Aminomethyltransferase C-terminal" evidence="5">
    <location>
        <begin position="882"/>
        <end position="965"/>
    </location>
</feature>
<dbReference type="InterPro" id="IPR041854">
    <property type="entry name" value="BFD-like_2Fe2S-bd_dom_sf"/>
</dbReference>
<keyword evidence="8" id="KW-1185">Reference proteome</keyword>
<gene>
    <name evidence="7" type="ORF">HZF05_07700</name>
</gene>
<dbReference type="Proteomes" id="UP000570166">
    <property type="component" value="Unassembled WGS sequence"/>
</dbReference>
<dbReference type="InterPro" id="IPR041117">
    <property type="entry name" value="SoxA_A3"/>
</dbReference>
<accession>A0A838L5V3</accession>
<dbReference type="SUPFAM" id="SSF51905">
    <property type="entry name" value="FAD/NAD(P)-binding domain"/>
    <property type="match status" value="1"/>
</dbReference>
<evidence type="ECO:0000259" key="4">
    <source>
        <dbReference type="Pfam" id="PF07992"/>
    </source>
</evidence>
<protein>
    <submittedName>
        <fullName evidence="7">Sarcosine oxidase subunit alpha family protein</fullName>
    </submittedName>
</protein>
<evidence type="ECO:0000259" key="3">
    <source>
        <dbReference type="Pfam" id="PF01571"/>
    </source>
</evidence>
<dbReference type="Gene3D" id="1.10.10.1100">
    <property type="entry name" value="BFD-like [2Fe-2S]-binding domain"/>
    <property type="match status" value="1"/>
</dbReference>
<dbReference type="InterPro" id="IPR006222">
    <property type="entry name" value="GCVT_N"/>
</dbReference>
<name>A0A838L5V3_9SPHN</name>
<dbReference type="PANTHER" id="PTHR43757:SF2">
    <property type="entry name" value="AMINOMETHYLTRANSFERASE, MITOCHONDRIAL"/>
    <property type="match status" value="1"/>
</dbReference>
<dbReference type="InterPro" id="IPR027266">
    <property type="entry name" value="TrmE/GcvT-like"/>
</dbReference>
<evidence type="ECO:0000313" key="7">
    <source>
        <dbReference type="EMBL" id="MBA2933982.1"/>
    </source>
</evidence>
<reference evidence="7 8" key="1">
    <citation type="submission" date="2020-07" db="EMBL/GenBank/DDBJ databases">
        <authorList>
            <person name="Sun Q."/>
        </authorList>
    </citation>
    <scope>NUCLEOTIDE SEQUENCE [LARGE SCALE GENOMIC DNA]</scope>
    <source>
        <strain evidence="7 8">CGMCC 1.13654</strain>
    </source>
</reference>
<sequence length="973" mass="104442">MSEPFRLDGHSGRALRFTFDGRELTGRSGDTLAAALLANGIRLVARSFKYHRPRGIVAAGTEEASAIVAIGTGGRTDTNSLATLVELVEGLDARSVNAWPSLRWDMGALFDRLGRFLPSGFYYKTFFWPNWHLFEGPIRRAAGLGTAPTAVDPDRYERPHRHTDLLVVGSGPAGLAAALTAARSGADVILAEQDSRMGGSLLWEQEEIDDAPATAWAEQVLGELKSLPNVSLMPRTSVIAYHRHNFALALEEPIGGPVRQKLWHIRATRVVLATGAFERPLVFPNNDRPGIMLASAMRHYVGRHRVAPGRRVVIATNNDDGYRTAAMLVEAGITVAAIVDSRDAVGRSAGGVPVHRNSVIAGTQGRHGVRSVAVRSRDGARRSRITCDAVAMAGGWSPAVQLFSQSGGTLRYDGQKVAFLPDKAVQPTHVTGALAGAASLGACLRSGVEVASAAIEALGLPLPASPSWQADEASEHIIEPMWRIPQDIAEPGRQWVDFHNDVTEADIRLAASENLQSVEHLKRYTTLGMAPDQGKTSNVNGLAILGELTGRMPDAVGTTTFRPPFVPIAFGAVAGRDRGALFRQPRHLPTHDLQQAAGAHWEDYGAWRRPAYYPKAGEDMASAMAREVRAVRTGVGILDYSPLGKIEVSGRDALDFLNRVVATNLATLKTGRCRYSLTLTESGIVADDGVISRLADDCFVMGTTSGAAERSFFALNEWHQRECPTLDVWITNVTSQWAVLMLSGPQARTLLSRTDIDIDLSADAFPHMTLREGTIGGAPVRVNRVSFTGEVSYEVSVPAGYAPALWRAFSELGADLGLTPIGIESLDILRLEKGFIHVGGDTDGSTIPDDVGYGGMVRNKKTDFIGRRSLALPEMIRGDRLQLVGLRPLDGPQPLASGAQLTLSDTGRLSSGLGYVTSSASSPTLSVPIALGLLARGRERTGARLFAWSAGAARPVEVIEPQRYDPAGERLNG</sequence>
<evidence type="ECO:0000256" key="2">
    <source>
        <dbReference type="ARBA" id="ARBA00023002"/>
    </source>
</evidence>
<dbReference type="Pfam" id="PF08669">
    <property type="entry name" value="GCV_T_C"/>
    <property type="match status" value="1"/>
</dbReference>
<dbReference type="Pfam" id="PF17806">
    <property type="entry name" value="SO_alpha_A3"/>
    <property type="match status" value="1"/>
</dbReference>
<dbReference type="GO" id="GO:0008115">
    <property type="term" value="F:sarcosine oxidase activity"/>
    <property type="evidence" value="ECO:0007669"/>
    <property type="project" value="InterPro"/>
</dbReference>
<feature type="domain" description="SoxA A3" evidence="6">
    <location>
        <begin position="492"/>
        <end position="575"/>
    </location>
</feature>
<dbReference type="InterPro" id="IPR029043">
    <property type="entry name" value="GcvT/YgfZ_C"/>
</dbReference>
<dbReference type="Pfam" id="PF07992">
    <property type="entry name" value="Pyr_redox_2"/>
    <property type="match status" value="1"/>
</dbReference>